<evidence type="ECO:0000313" key="2">
    <source>
        <dbReference type="Proteomes" id="UP001597178"/>
    </source>
</evidence>
<reference evidence="2" key="1">
    <citation type="journal article" date="2019" name="Int. J. Syst. Evol. Microbiol.">
        <title>The Global Catalogue of Microorganisms (GCM) 10K type strain sequencing project: providing services to taxonomists for standard genome sequencing and annotation.</title>
        <authorList>
            <consortium name="The Broad Institute Genomics Platform"/>
            <consortium name="The Broad Institute Genome Sequencing Center for Infectious Disease"/>
            <person name="Wu L."/>
            <person name="Ma J."/>
        </authorList>
    </citation>
    <scope>NUCLEOTIDE SEQUENCE [LARGE SCALE GENOMIC DNA]</scope>
    <source>
        <strain evidence="2">CCUG 54822</strain>
    </source>
</reference>
<dbReference type="EMBL" id="JBHTNH010000045">
    <property type="protein sequence ID" value="MFD1363250.1"/>
    <property type="molecule type" value="Genomic_DNA"/>
</dbReference>
<name>A0ABW3ZXU5_9BACI</name>
<evidence type="ECO:0000313" key="1">
    <source>
        <dbReference type="EMBL" id="MFD1363250.1"/>
    </source>
</evidence>
<gene>
    <name evidence="1" type="ORF">ACFQ4A_16610</name>
</gene>
<dbReference type="Proteomes" id="UP001597178">
    <property type="component" value="Unassembled WGS sequence"/>
</dbReference>
<sequence>MVLNGTVLEKPTEYDVKTPDYDGLWKNLIETLFKEFMQFFAPDIYEDIDFSKPPDFLKQELYKEIIDEKKGKLIADEIVKVFLKNGEEKWILIHVEVQGSTDENFGERMFRYF</sequence>
<protein>
    <recommendedName>
        <fullName evidence="3">Transposase (putative) YhgA-like domain-containing protein</fullName>
    </recommendedName>
</protein>
<dbReference type="RefSeq" id="WP_382402504.1">
    <property type="nucleotide sequence ID" value="NZ_JBHTNH010000045.1"/>
</dbReference>
<proteinExistence type="predicted"/>
<evidence type="ECO:0008006" key="3">
    <source>
        <dbReference type="Google" id="ProtNLM"/>
    </source>
</evidence>
<organism evidence="1 2">
    <name type="scientific">Lentibacillus salinarum</name>
    <dbReference type="NCBI Taxonomy" id="446820"/>
    <lineage>
        <taxon>Bacteria</taxon>
        <taxon>Bacillati</taxon>
        <taxon>Bacillota</taxon>
        <taxon>Bacilli</taxon>
        <taxon>Bacillales</taxon>
        <taxon>Bacillaceae</taxon>
        <taxon>Lentibacillus</taxon>
    </lineage>
</organism>
<accession>A0ABW3ZXU5</accession>
<keyword evidence="2" id="KW-1185">Reference proteome</keyword>
<comment type="caution">
    <text evidence="1">The sequence shown here is derived from an EMBL/GenBank/DDBJ whole genome shotgun (WGS) entry which is preliminary data.</text>
</comment>